<organism evidence="1 2">
    <name type="scientific">Peptostreptococcus anaerobius 653-L</name>
    <dbReference type="NCBI Taxonomy" id="596329"/>
    <lineage>
        <taxon>Bacteria</taxon>
        <taxon>Bacillati</taxon>
        <taxon>Bacillota</taxon>
        <taxon>Clostridia</taxon>
        <taxon>Peptostreptococcales</taxon>
        <taxon>Peptostreptococcaceae</taxon>
        <taxon>Peptostreptococcus</taxon>
    </lineage>
</organism>
<comment type="caution">
    <text evidence="1">The sequence shown here is derived from an EMBL/GenBank/DDBJ whole genome shotgun (WGS) entry which is preliminary data.</text>
</comment>
<gene>
    <name evidence="1" type="ORF">HMPREF0631_0675</name>
</gene>
<reference evidence="1 2" key="1">
    <citation type="submission" date="2010-01" db="EMBL/GenBank/DDBJ databases">
        <authorList>
            <person name="Dodson R."/>
            <person name="Madupu R."/>
            <person name="Durkin A.S."/>
            <person name="Torralba M."/>
            <person name="Methe B."/>
            <person name="Sutton G.G."/>
            <person name="Strausberg R.L."/>
            <person name="Nelson K.E."/>
        </authorList>
    </citation>
    <scope>NUCLEOTIDE SEQUENCE [LARGE SCALE GENOMIC DNA]</scope>
    <source>
        <strain evidence="1 2">653-L</strain>
    </source>
</reference>
<dbReference type="AlphaFoldDB" id="D3MST2"/>
<dbReference type="RefSeq" id="WP_004167223.1">
    <property type="nucleotide sequence ID" value="NZ_ADJN01000054.1"/>
</dbReference>
<protein>
    <submittedName>
        <fullName evidence="1">Toxin-antitoxin system, antitoxin component, HicB domain protein</fullName>
    </submittedName>
</protein>
<proteinExistence type="predicted"/>
<evidence type="ECO:0000313" key="1">
    <source>
        <dbReference type="EMBL" id="EFD04851.1"/>
    </source>
</evidence>
<sequence>MVIEDDEYSIKEKSFKTLVGIDIADYVKKVDTKTVKKTLTIPSYLNEMGKARGVNFSQVLQDALRQEFDID</sequence>
<evidence type="ECO:0000313" key="2">
    <source>
        <dbReference type="Proteomes" id="UP000004206"/>
    </source>
</evidence>
<dbReference type="EMBL" id="ADJN01000054">
    <property type="protein sequence ID" value="EFD04851.1"/>
    <property type="molecule type" value="Genomic_DNA"/>
</dbReference>
<accession>D3MST2</accession>
<name>D3MST2_9FIRM</name>
<keyword evidence="2" id="KW-1185">Reference proteome</keyword>
<dbReference type="eggNOG" id="COG1598">
    <property type="taxonomic scope" value="Bacteria"/>
</dbReference>
<dbReference type="GeneID" id="79843716"/>
<dbReference type="Proteomes" id="UP000004206">
    <property type="component" value="Unassembled WGS sequence"/>
</dbReference>